<dbReference type="EMBL" id="JBHTOP010000026">
    <property type="protein sequence ID" value="MFD1672721.1"/>
    <property type="molecule type" value="Genomic_DNA"/>
</dbReference>
<accession>A0ABW4J8N6</accession>
<keyword evidence="2" id="KW-1185">Reference proteome</keyword>
<reference evidence="2" key="1">
    <citation type="journal article" date="2019" name="Int. J. Syst. Evol. Microbiol.">
        <title>The Global Catalogue of Microorganisms (GCM) 10K type strain sequencing project: providing services to taxonomists for standard genome sequencing and annotation.</title>
        <authorList>
            <consortium name="The Broad Institute Genomics Platform"/>
            <consortium name="The Broad Institute Genome Sequencing Center for Infectious Disease"/>
            <person name="Wu L."/>
            <person name="Ma J."/>
        </authorList>
    </citation>
    <scope>NUCLEOTIDE SEQUENCE [LARGE SCALE GENOMIC DNA]</scope>
    <source>
        <strain evidence="2">CCM 8896</strain>
    </source>
</reference>
<organism evidence="1 2">
    <name type="scientific">Agrilactobacillus yilanensis</name>
    <dbReference type="NCBI Taxonomy" id="2485997"/>
    <lineage>
        <taxon>Bacteria</taxon>
        <taxon>Bacillati</taxon>
        <taxon>Bacillota</taxon>
        <taxon>Bacilli</taxon>
        <taxon>Lactobacillales</taxon>
        <taxon>Lactobacillaceae</taxon>
        <taxon>Agrilactobacillus</taxon>
    </lineage>
</organism>
<dbReference type="Proteomes" id="UP001597267">
    <property type="component" value="Unassembled WGS sequence"/>
</dbReference>
<dbReference type="RefSeq" id="WP_125713240.1">
    <property type="nucleotide sequence ID" value="NZ_JBHTOP010000026.1"/>
</dbReference>
<comment type="caution">
    <text evidence="1">The sequence shown here is derived from an EMBL/GenBank/DDBJ whole genome shotgun (WGS) entry which is preliminary data.</text>
</comment>
<evidence type="ECO:0000313" key="2">
    <source>
        <dbReference type="Proteomes" id="UP001597267"/>
    </source>
</evidence>
<name>A0ABW4J8N6_9LACO</name>
<protein>
    <submittedName>
        <fullName evidence="1">YtxH domain-containing protein</fullName>
    </submittedName>
</protein>
<evidence type="ECO:0000313" key="1">
    <source>
        <dbReference type="EMBL" id="MFD1672721.1"/>
    </source>
</evidence>
<sequence length="112" mass="12177">MANFSKGLLLGALIGSAYGLLTTKKTGPQRIRSLTEYVGAVTDASIEFQGSLAEVKRAVADLSHELQTTAKSAAEDLNDTMNTFQFETEPRIKQINAEVEELNDSLNQMKPS</sequence>
<proteinExistence type="predicted"/>
<gene>
    <name evidence="1" type="ORF">ACFQ5M_11475</name>
</gene>
<dbReference type="Gene3D" id="1.20.1480.30">
    <property type="entry name" value="Designed four-helix bundle protein"/>
    <property type="match status" value="1"/>
</dbReference>